<comment type="caution">
    <text evidence="2">The sequence shown here is derived from an EMBL/GenBank/DDBJ whole genome shotgun (WGS) entry which is preliminary data.</text>
</comment>
<dbReference type="PANTHER" id="PTHR37968">
    <property type="entry name" value="PROTEIN CBG06678"/>
    <property type="match status" value="1"/>
</dbReference>
<sequence>KHDMESDAAANPIKEVVFDPTLNEAVAIGDGVEQLQKSHTDVSFSDTDRSEFLKSARASKSQMGKVPKKLKSKSKSGHKSVQGSSGE</sequence>
<name>A0AAV5WCR3_9BILA</name>
<feature type="compositionally biased region" description="Basic residues" evidence="1">
    <location>
        <begin position="66"/>
        <end position="78"/>
    </location>
</feature>
<evidence type="ECO:0000313" key="2">
    <source>
        <dbReference type="EMBL" id="GMT29794.1"/>
    </source>
</evidence>
<keyword evidence="3" id="KW-1185">Reference proteome</keyword>
<evidence type="ECO:0000313" key="3">
    <source>
        <dbReference type="Proteomes" id="UP001432322"/>
    </source>
</evidence>
<reference evidence="2" key="1">
    <citation type="submission" date="2023-10" db="EMBL/GenBank/DDBJ databases">
        <title>Genome assembly of Pristionchus species.</title>
        <authorList>
            <person name="Yoshida K."/>
            <person name="Sommer R.J."/>
        </authorList>
    </citation>
    <scope>NUCLEOTIDE SEQUENCE</scope>
    <source>
        <strain evidence="2">RS5133</strain>
    </source>
</reference>
<dbReference type="PANTHER" id="PTHR37968:SF1">
    <property type="entry name" value="LEUCINE-RICH REPEAT-CONTAINING PROTEIN"/>
    <property type="match status" value="1"/>
</dbReference>
<feature type="region of interest" description="Disordered" evidence="1">
    <location>
        <begin position="39"/>
        <end position="87"/>
    </location>
</feature>
<protein>
    <submittedName>
        <fullName evidence="2">Uncharacterized protein</fullName>
    </submittedName>
</protein>
<evidence type="ECO:0000256" key="1">
    <source>
        <dbReference type="SAM" id="MobiDB-lite"/>
    </source>
</evidence>
<organism evidence="2 3">
    <name type="scientific">Pristionchus fissidentatus</name>
    <dbReference type="NCBI Taxonomy" id="1538716"/>
    <lineage>
        <taxon>Eukaryota</taxon>
        <taxon>Metazoa</taxon>
        <taxon>Ecdysozoa</taxon>
        <taxon>Nematoda</taxon>
        <taxon>Chromadorea</taxon>
        <taxon>Rhabditida</taxon>
        <taxon>Rhabditina</taxon>
        <taxon>Diplogasteromorpha</taxon>
        <taxon>Diplogasteroidea</taxon>
        <taxon>Neodiplogasteridae</taxon>
        <taxon>Pristionchus</taxon>
    </lineage>
</organism>
<gene>
    <name evidence="2" type="ORF">PFISCL1PPCAC_21091</name>
</gene>
<dbReference type="Proteomes" id="UP001432322">
    <property type="component" value="Unassembled WGS sequence"/>
</dbReference>
<feature type="non-terminal residue" evidence="2">
    <location>
        <position position="1"/>
    </location>
</feature>
<dbReference type="AlphaFoldDB" id="A0AAV5WCR3"/>
<feature type="compositionally biased region" description="Basic and acidic residues" evidence="1">
    <location>
        <begin position="39"/>
        <end position="54"/>
    </location>
</feature>
<proteinExistence type="predicted"/>
<dbReference type="EMBL" id="BTSY01000005">
    <property type="protein sequence ID" value="GMT29794.1"/>
    <property type="molecule type" value="Genomic_DNA"/>
</dbReference>
<accession>A0AAV5WCR3</accession>